<gene>
    <name evidence="3" type="ORF">BN444_03778</name>
</gene>
<organism evidence="3 4">
    <name type="scientific">Xanthomonas translucens pv. translucens DSM 18974</name>
    <dbReference type="NCBI Taxonomy" id="1261556"/>
    <lineage>
        <taxon>Bacteria</taxon>
        <taxon>Pseudomonadati</taxon>
        <taxon>Pseudomonadota</taxon>
        <taxon>Gammaproteobacteria</taxon>
        <taxon>Lysobacterales</taxon>
        <taxon>Lysobacteraceae</taxon>
        <taxon>Xanthomonas</taxon>
        <taxon>Xanthomonas translucens group</taxon>
    </lineage>
</organism>
<dbReference type="InterPro" id="IPR058634">
    <property type="entry name" value="AaeA-lik-b-barrel"/>
</dbReference>
<keyword evidence="1" id="KW-0812">Transmembrane</keyword>
<dbReference type="EMBL" id="LT604072">
    <property type="protein sequence ID" value="SCB04375.1"/>
    <property type="molecule type" value="Genomic_DNA"/>
</dbReference>
<dbReference type="GO" id="GO:0022857">
    <property type="term" value="F:transmembrane transporter activity"/>
    <property type="evidence" value="ECO:0007669"/>
    <property type="project" value="InterPro"/>
</dbReference>
<keyword evidence="1" id="KW-0472">Membrane</keyword>
<reference evidence="4" key="1">
    <citation type="submission" date="2016-07" db="EMBL/GenBank/DDBJ databases">
        <authorList>
            <person name="Jaenicke Sebastian"/>
        </authorList>
    </citation>
    <scope>NUCLEOTIDE SEQUENCE [LARGE SCALE GENOMIC DNA]</scope>
</reference>
<dbReference type="Pfam" id="PF25963">
    <property type="entry name" value="Beta-barrel_AAEA"/>
    <property type="match status" value="1"/>
</dbReference>
<evidence type="ECO:0000259" key="2">
    <source>
        <dbReference type="Pfam" id="PF25963"/>
    </source>
</evidence>
<dbReference type="AlphaFoldDB" id="A0A1C3TMC0"/>
<dbReference type="Pfam" id="PF04632">
    <property type="entry name" value="FUSC"/>
    <property type="match status" value="1"/>
</dbReference>
<evidence type="ECO:0000313" key="4">
    <source>
        <dbReference type="Proteomes" id="UP000093071"/>
    </source>
</evidence>
<protein>
    <submittedName>
        <fullName evidence="3">Conserved hypothetical membrane protein</fullName>
    </submittedName>
</protein>
<proteinExistence type="predicted"/>
<name>A0A1C3TMC0_XANCT</name>
<feature type="transmembrane region" description="Helical" evidence="1">
    <location>
        <begin position="12"/>
        <end position="31"/>
    </location>
</feature>
<dbReference type="Gene3D" id="2.40.30.170">
    <property type="match status" value="1"/>
</dbReference>
<evidence type="ECO:0000313" key="3">
    <source>
        <dbReference type="EMBL" id="SCB04375.1"/>
    </source>
</evidence>
<evidence type="ECO:0000256" key="1">
    <source>
        <dbReference type="SAM" id="Phobius"/>
    </source>
</evidence>
<feature type="domain" description="p-hydroxybenzoic acid efflux pump subunit AaeA-like beta-barrel" evidence="2">
    <location>
        <begin position="122"/>
        <end position="218"/>
    </location>
</feature>
<dbReference type="PANTHER" id="PTHR30367:SF12">
    <property type="entry name" value="P-HYDROXYBENZOIC ACID EFFLUX PUMP SUBUNIT AAEA"/>
    <property type="match status" value="1"/>
</dbReference>
<dbReference type="PATRIC" id="fig|1261556.5.peg.1693"/>
<dbReference type="GO" id="GO:0005886">
    <property type="term" value="C:plasma membrane"/>
    <property type="evidence" value="ECO:0007669"/>
    <property type="project" value="InterPro"/>
</dbReference>
<sequence length="222" mass="24103">MRTLLASKPALFGFATGTNLAFISILTVPPTPSFDAIATFNSVVPLLLVTLSVSVAFVFVPPVIGTRWHRRRLLEQLRRQTTLAARAPMPGLHLRLESVNRDLFQQIVAHTPPGSDDLRDLWIYGYFEETKLPRVHVGDRADIRLMSGGVQLHGKVEGIARGIGDSDNPTSASLLADVSPTCNWIRLAQRVPVRVRIDPASVPPNTILGAGMTATVTVSGEP</sequence>
<dbReference type="Proteomes" id="UP000093071">
    <property type="component" value="Chromosome I"/>
</dbReference>
<dbReference type="InterPro" id="IPR006726">
    <property type="entry name" value="PHBA_efflux_AaeB/fusaric-R"/>
</dbReference>
<dbReference type="PANTHER" id="PTHR30367">
    <property type="entry name" value="P-HYDROXYBENZOIC ACID EFFLUX PUMP SUBUNIT AAEA-RELATED"/>
    <property type="match status" value="1"/>
</dbReference>
<dbReference type="RefSeq" id="WP_003480942.1">
    <property type="nucleotide sequence ID" value="NZ_LT604072.1"/>
</dbReference>
<accession>A0A1C3TMC0</accession>
<feature type="transmembrane region" description="Helical" evidence="1">
    <location>
        <begin position="43"/>
        <end position="64"/>
    </location>
</feature>
<dbReference type="InterPro" id="IPR050393">
    <property type="entry name" value="MFP_Efflux_Pump"/>
</dbReference>
<keyword evidence="1" id="KW-1133">Transmembrane helix</keyword>